<dbReference type="EMBL" id="APAT01000009">
    <property type="protein sequence ID" value="EMP56908.1"/>
    <property type="molecule type" value="Genomic_DNA"/>
</dbReference>
<dbReference type="AlphaFoldDB" id="M7D866"/>
<keyword evidence="3" id="KW-1185">Reference proteome</keyword>
<reference evidence="2 3" key="1">
    <citation type="journal article" date="2013" name="Genome Announc.">
        <title>Genome Sequence of Hydrothermal Arsenic-Respiring Bacterium Marinobacter santoriniensis NKSG1T.</title>
        <authorList>
            <person name="Handley K.M."/>
            <person name="Upton M."/>
            <person name="Beatson S.A."/>
            <person name="Hery M."/>
            <person name="Lloyd J.R."/>
        </authorList>
    </citation>
    <scope>NUCLEOTIDE SEQUENCE [LARGE SCALE GENOMIC DNA]</scope>
    <source>
        <strain evidence="2 3">NKSG1</strain>
    </source>
</reference>
<evidence type="ECO:0000313" key="3">
    <source>
        <dbReference type="Proteomes" id="UP000011960"/>
    </source>
</evidence>
<evidence type="ECO:0000256" key="1">
    <source>
        <dbReference type="SAM" id="SignalP"/>
    </source>
</evidence>
<accession>M7D866</accession>
<proteinExistence type="predicted"/>
<dbReference type="OrthoDB" id="7063485at2"/>
<keyword evidence="1" id="KW-0732">Signal</keyword>
<comment type="caution">
    <text evidence="2">The sequence shown here is derived from an EMBL/GenBank/DDBJ whole genome shotgun (WGS) entry which is preliminary data.</text>
</comment>
<feature type="chain" id="PRO_5004081131" evidence="1">
    <location>
        <begin position="22"/>
        <end position="206"/>
    </location>
</feature>
<sequence length="206" mass="21427">MQRTLATTIVLSCAVSAPAFADVINGVDLGELNVGAKIIGPVGPDVEVSLINADGHSVGDLRSSVSCPSGFTECMPTDNPSGTVYTYSHTVTPGQDQPNDPPFPQPSTVVNFNDVNRFELGFEAAGFNGVAGYDFGEADTAGVSFSIEQTESGELVWMTDSDGWDTGEPITFVWQTTQPPVRPGGVYSISNSTGHGAGKGPVPALK</sequence>
<dbReference type="eggNOG" id="ENOG50301KZ">
    <property type="taxonomic scope" value="Bacteria"/>
</dbReference>
<name>M7D866_9GAMM</name>
<protein>
    <submittedName>
        <fullName evidence="2">Uncharacterized protein</fullName>
    </submittedName>
</protein>
<dbReference type="Proteomes" id="UP000011960">
    <property type="component" value="Unassembled WGS sequence"/>
</dbReference>
<feature type="signal peptide" evidence="1">
    <location>
        <begin position="1"/>
        <end position="21"/>
    </location>
</feature>
<organism evidence="2 3">
    <name type="scientific">Marinobacter santoriniensis NKSG1</name>
    <dbReference type="NCBI Taxonomy" id="1288826"/>
    <lineage>
        <taxon>Bacteria</taxon>
        <taxon>Pseudomonadati</taxon>
        <taxon>Pseudomonadota</taxon>
        <taxon>Gammaproteobacteria</taxon>
        <taxon>Pseudomonadales</taxon>
        <taxon>Marinobacteraceae</taxon>
        <taxon>Marinobacter</taxon>
    </lineage>
</organism>
<gene>
    <name evidence="2" type="ORF">MSNKSG1_03325</name>
</gene>
<dbReference type="STRING" id="1288826.MSNKSG1_03325"/>
<dbReference type="RefSeq" id="WP_008937822.1">
    <property type="nucleotide sequence ID" value="NZ_APAT01000009.1"/>
</dbReference>
<evidence type="ECO:0000313" key="2">
    <source>
        <dbReference type="EMBL" id="EMP56908.1"/>
    </source>
</evidence>